<gene>
    <name evidence="4" type="ORF">H9931_01480</name>
</gene>
<evidence type="ECO:0000313" key="5">
    <source>
        <dbReference type="Proteomes" id="UP000823863"/>
    </source>
</evidence>
<feature type="domain" description="SpaA-like prealbumin fold" evidence="3">
    <location>
        <begin position="4273"/>
        <end position="4357"/>
    </location>
</feature>
<feature type="domain" description="SpaA-like prealbumin fold" evidence="3">
    <location>
        <begin position="4561"/>
        <end position="4647"/>
    </location>
</feature>
<dbReference type="InterPro" id="IPR013783">
    <property type="entry name" value="Ig-like_fold"/>
</dbReference>
<accession>A0A9D2PS22</accession>
<feature type="compositionally biased region" description="Polar residues" evidence="1">
    <location>
        <begin position="731"/>
        <end position="753"/>
    </location>
</feature>
<feature type="domain" description="SpaA-like prealbumin fold" evidence="3">
    <location>
        <begin position="4659"/>
        <end position="4736"/>
    </location>
</feature>
<dbReference type="Gene3D" id="2.60.40.10">
    <property type="entry name" value="Immunoglobulins"/>
    <property type="match status" value="12"/>
</dbReference>
<feature type="domain" description="SpaA-like prealbumin fold" evidence="3">
    <location>
        <begin position="4386"/>
        <end position="4466"/>
    </location>
</feature>
<evidence type="ECO:0000256" key="1">
    <source>
        <dbReference type="SAM" id="MobiDB-lite"/>
    </source>
</evidence>
<feature type="region of interest" description="Disordered" evidence="1">
    <location>
        <begin position="703"/>
        <end position="805"/>
    </location>
</feature>
<feature type="compositionally biased region" description="Low complexity" evidence="1">
    <location>
        <begin position="754"/>
        <end position="772"/>
    </location>
</feature>
<reference evidence="4" key="2">
    <citation type="submission" date="2021-04" db="EMBL/GenBank/DDBJ databases">
        <authorList>
            <person name="Gilroy R."/>
        </authorList>
    </citation>
    <scope>NUCLEOTIDE SEQUENCE</scope>
    <source>
        <strain evidence="4">CHK198-12963</strain>
    </source>
</reference>
<dbReference type="Proteomes" id="UP000823863">
    <property type="component" value="Unassembled WGS sequence"/>
</dbReference>
<dbReference type="InterPro" id="IPR041033">
    <property type="entry name" value="SpaA_PFL_dom_1"/>
</dbReference>
<feature type="domain" description="SpaA-like prealbumin fold" evidence="3">
    <location>
        <begin position="4183"/>
        <end position="4267"/>
    </location>
</feature>
<keyword evidence="2" id="KW-0472">Membrane</keyword>
<keyword evidence="2" id="KW-1133">Transmembrane helix</keyword>
<dbReference type="Pfam" id="PF17802">
    <property type="entry name" value="SpaA"/>
    <property type="match status" value="7"/>
</dbReference>
<reference evidence="4" key="1">
    <citation type="journal article" date="2021" name="PeerJ">
        <title>Extensive microbial diversity within the chicken gut microbiome revealed by metagenomics and culture.</title>
        <authorList>
            <person name="Gilroy R."/>
            <person name="Ravi A."/>
            <person name="Getino M."/>
            <person name="Pursley I."/>
            <person name="Horton D.L."/>
            <person name="Alikhan N.F."/>
            <person name="Baker D."/>
            <person name="Gharbi K."/>
            <person name="Hall N."/>
            <person name="Watson M."/>
            <person name="Adriaenssens E.M."/>
            <person name="Foster-Nyarko E."/>
            <person name="Jarju S."/>
            <person name="Secka A."/>
            <person name="Antonio M."/>
            <person name="Oren A."/>
            <person name="Chaudhuri R.R."/>
            <person name="La Ragione R."/>
            <person name="Hildebrand F."/>
            <person name="Pallen M.J."/>
        </authorList>
    </citation>
    <scope>NUCLEOTIDE SEQUENCE</scope>
    <source>
        <strain evidence="4">CHK198-12963</strain>
    </source>
</reference>
<feature type="domain" description="SpaA-like prealbumin fold" evidence="3">
    <location>
        <begin position="3542"/>
        <end position="3634"/>
    </location>
</feature>
<sequence length="4839" mass="539603">MKESWKRKVALVLTAILLLSAGPLNLLREGILVTALGADEIYPGEQTTLRFGMTWLYNNGNCRETTGSGYLRNKARKEYLTGDTGDSRWGKFANSYVFCVANHELWPTPGSVAYVEEISTYDQLPYNVNNEQIDKYNFTFAMLAMYYLSSPASTSAMKDPYEETARYLIAKPMISLSYEGGYLLPHEYGYNWSAVNWNIETLYEEDFHPDTRGSSRVYQEMVQEGFDVNGRPCTYKEYVFNQIYEATEYLSSLNYQEGTGFTYAPQIAQGEDGQYHAKLMFEDTYINRKYWANIKAETIYGDWKFAGYQEGAGGMPYLDFVSPTGQMPAEGKIADMSFEKDSEFDRCLTDFHKGSIVKFDFRDGSGRVGQSMLAASLEGNFSVAVAFGGESGGGEGGGTGQEGSFEVKVDRYRHEEKWEANYNVDLIKYDSETGKPLEGAVFDILEAFDDSQLEGKALDLLEADELEYESSAGSLNQTEWGNDQVEANYSGQMGLNQSDRNRYNWKNEGGSQFEHWEGWDAGNGEAPCPRDNDITGPDGHLHPSSSNGLPDLSRSGHTDTRIYTYQKGYCGGHPAPIIRYVPVPSPEYDEEGEITNQGEIDAAKQANQSLHDQAWAKWLEEVNHCEGLVEEGGFFHSITEGLGRPALEKDRDEFYRDFVNLDYEYSAKEISARGGYVLHGIHKDDIVIETRTVSSSEAKDLNLSGLRHSGGQGESGQGGSGQEEHAVSFAAIQSGSGSRKTELTKASPSTPSDAKTAAAETAAGEAKAGEATPSVSGQEEKVNLRTATDSSAEDEGTTSVARTKGRSGNIVLTGLSGAVKTARKAARGISRFLSGLFSSEDEESGRKAETFLASQANTIVPNASNIIDWTFIVYDHRQEGEIHFNKQDLDLVQDEDYNAYGQSNGDGTLEGAVYGLFARSDLVHPDGKTGVVYHQNDLTAVAATDRDGNGSFMAYTEAPGSTYNYETGSIEKRTDLSFDGPENLYIGEADSVALNQDNEQFAGHDKEGRALRIKESGGGTDGGYRRLSSNQEVSFEVQDNQSGNGNCWIGRPLIAGDYYIKELSRSEGYELSVYGKNASVTNKDAMEHGGEAVEGSVTLKGWTENEQYTGNLLTAESREIGEQGYDIYLYGMPEECLPQVSTYEMVKKEETMSYEKPIWSVRNQKAVAGNRVMIEGKPVAAQVGDVIALPNGDSREVTAVTESLPQYRTVYPRNYFAVEPPVLGADDEYSMMEFLMQTNIDLGKVYKRPSLGAPWKRIRMEGETKTQWAKDLTAALKELTAFNAVYLEDVIQGEDGWYGVLRYSYVQGSEEPDCLYDEQHDRILVKQPVDMDGSEGFVYVPYERRDLTRYEENEAGFLTEASLKVLVPDADSVSLYEDLEQLEYQEVMGESYWIYQEGDDLLNEDGSVATQRYISGYERVEETVTIEEKQEQKLPAAQISYDAANSRYIIHVKQEQIPEDGILNFEINYGVSQVNGQLPGQYAAEHVNTGAAPSMAAEGSYLVNISLGNQDSRTVILDGNTGTAPAVVYQRPIRQKLKVAKNIRTEPDGSYAHNTYQVEEIQKAANFRFKAYLKSNLERLYRDEEGTITWLDRNGNELSYTEVISPDFPLHSDNGTVQKTNVPKLFTKADHHTGSNLTSANGNNTLSDYQDPEAADTNAAWKTPYDTSIAEKGVGVLPNDALYSYRGKNKDVAKSDAIRSRQNRGYTRILETVEQQEENGGSPITVRTYNYEKFFDALEVANVDKWDDKNQTYTSWKPLGNQANRSAYAENNAKASDQVRQFAIAWYLDDETAKLVADNSQNENEGKEKERYTEELYDEALNYALEKAYNYLKPFFNYDLDEIYAIPWDSGAGGGADGDRTTLSADLDGGAYTYGLSSYLPYGTYVVTEQQPKYVGKDQEAFNDFLNKHYRIDRPKEVMVPAVYEEGTETSGDRTLSREYEYDAGMALTTQAGRYAIRFGEEWNGRGGDERQYVIRAHNNSGNFEVYKYGLEPDKLTGRISYEGGSYDYRGFGITQEEYDPLKDYYNPIHQVFGTALRKDQGANDNSHYYADDGNKGLTTANGEAYETDGIEKRYHYGSVSEQGGMARTIRFGQESGAVYRSAAAMQGVQTAYDGLYAPMLVPYSVAEPEDEKQYVPSGLEGYADGAYRNRFYSAKLRIEKLDSETHENLLHDGALFMLYRAERDETTGQVLFYEKDTTIRGSEEFLKAMGAEHIESLIRDEEGAGTLYSGVVKAGTPVCHEEDKIVMSDGQGKDVGQFEAFSTIGDISMKDEDTDKAPNAYRRQAAGYLETPQPLGAGVYVLCEIPPGGYVRTAPIAIEVYSDQVTYYKEGGKDQRVRAAVYEKGAEGGQEKENESQVQADVAQIYVENVPIKLQVEKLKKTGEVTFRIGERVDGSLTEIGGNPQLEYAYSNGVYLGYAYPKGTLERLQALKEAGEQVEIVWEDGHFAGYGYVTRTRDTDDDANPYVAGARMTLFDAIELTPSGDTEDHAYEGLTVNRSNTGTVLELFVRKGYAGEKTELVKETDENGKEILEDYVVGTGEDGRPVTKKGYVWKEGRVERPDTDILYYDLDSLSLTWTERVDGRDILYGWNKDHEKIPVEQVQSDMQNHRKSDREPSIYAFKGGQAYLEFAGGDLRKLSYNSVSKILEGDFARMEWKNSRHTWKMGEGTRVYHLDAEGRRDAMVDPYTGMAYVLEPVTDEAGTHRADRVLVWPVEVHRDENGNVTARDKITTSRIATLGENKEGYGENAVIEPINQSGQEIEDSEKPSYQHQESGFLNGSWESENGEESHKEQTVKTNSQGQNLNGEILMDIRNGDFLKYMSPVYDEHGLVLYYQRSGETYDKGSEIYDRNGDFVRYKDSDNLEEYNRAAYALDERDDLYDGKSSLEIQTQDRLYHRLGESYILENTWMTSDRTPNNPFDTEETAGQPDLLKRLPAGTYILEEISAPWQSGYVKAEPVGVTVEESAEIKSVEVKDDTTKIYIEKIDGPAASQVKVLDMDQKGREGNYRTAGESAEGPAHYSNSQLSGSRIALYPARMEMDAGEPDGYRLVKLSDNPLRFETTDSRAGELRELTAVWTTGARPVYLEGIPAGWYILEELSAPEGFVKSQPVYVRVENQEEIVSIRMMDDHTKVAFEKYTIEGMERKLLNGAEFALYAAETDENGEILYQDGIPQYQEDRRIDSWVSDDASDYTENINLKDYANTSGANQLTGFTLEFERMYEAYGVKGTGFSWSAGRSARRSSRDSNVWLLEDGSRIVVEEDAAIFPESMSREDREGFKAAYEEMTGGQLELKWAAARTAKVSEIESVEAAVSGPKYPDVAKITLTIEETGQKVLADVRYNGTEFAYDYKFNYHTLPQVNAYANAWLEADGRYRMDYLPVGGRYVLVETRTPEGYVKAEPVAVKVEETVDVQLHDVFNERKHLALSKVSSETGEELPGAKLALYRADLKGECVQEAEYLLEQWVSGTDGVYTETDRINGRIPSGYEIGDLKPHVIYGLEDGVYYLVETESPAYYQVMKPVRIDYRGGETAQVIQGNNQPVKGKLLVKKTDEDGKLLRGAVFELCAYERSGKRVEGFPITVSDTNGTVSAEGLPVGTVKADGSVEAYTYKLKEVTPPDGFAANPRIFTFTFDGDGDYRENPEAEYALYETSVENSPTRIRIEKKDFDQLNDAGTDGAFVKGATLAVYEARMGEDGTYTYEEENLFEQWTSNGGPHLLEGLTAGKTYILVEQAAPKGYTLMKPVLFNVSKSGRSIRGISNEMTMVQVDYVKGDDLNIQEDTIGAVTIRGRIVLKNEVVMLDETGKEVLRFAATGKEQLIPKTDELEENGLYTFEEHTVYSDGSDVVTKRRTRRVRFGEKGFVYEGRTAERTELTVSGSEGNVITTMIPLEAGQEQTISNGLNPENPKIVVKNRNGQAGEPLMAGQPVINTVTYYNPSSRPQTITVEAAMDENTELLDAYEGEAEGKTIRWIIPDAEPYTSGSVSFASSLAADCGGDVRLNAVVKVGNREFSESKIVPILKPNHLTVFNELTGSGQKLHQTETGRFIIRLWDERGRELAGSYRYEGSRSGLLRSGDAIELAGNEYITIDPASYKNCSYEVVREEDGREVESYETKGQIGTDGTGSWFIRSVQDQSDRQLFVKGETYFLTEITRYSDGEERVSSRMSFTLDEQAGISAIGGYDKETEVVISKTDLTTGEELPGNHLTVTDEKGEIVDQWISGEAPHVIRGLEPGKRYTLTEVRPAEGFAWAEEITFQVNEDGTAEEILMENRPTHAVITKKDITNGEELPGAHLELLDEDGNTVDEWISTDRPHEIVGELTAGASYVLRETIPAEGFVKASDISFRVNPDGSINDVEMKDDTTKVRIYKNVWEEAGPSAGPGEATPSRAESGTPIPGAVLQILNEDKTPALRNGEEMIFTTTDSFAYFEKQLTAGKTYWLREVRPAPGFAWAEDVKFTVSQDGSVDVVLMEDKPTVVRIAKTDITGEQEVPGCELQLVDEKNQLIEEWISTDRPHEIVGKLEAGKEYRLIETNPAPGYAYARDVVFTVNRDGSVNQVEMRDDVTKVEILKVSAETGRPLAGAKFEIRTWEGELVERWSSTKEAYRIEGKLLAGETYLLREVSAPSGYKPMADVHFKVNDYGEPLRITAENRKKEGGGGGRDYTIRLKKVDEEGNPLPGAAFQVEDESGRSLSLLRQSEGTVFQATVKTPGILTVTELSGPEGYEKLEGEYRIQIPEKGDAVLLNGDEAFYQEEGNSYVFYAVNRREPEQPEIPRGRTVGWITAEYDRRLFGNGKALAQLRGQGIELVKTGDDFPYQWVTGILAVSAAGFGAGLYRRWRRKRRR</sequence>
<feature type="transmembrane region" description="Helical" evidence="2">
    <location>
        <begin position="4811"/>
        <end position="4830"/>
    </location>
</feature>
<feature type="region of interest" description="Disordered" evidence="1">
    <location>
        <begin position="514"/>
        <end position="557"/>
    </location>
</feature>
<evidence type="ECO:0000259" key="3">
    <source>
        <dbReference type="Pfam" id="PF17802"/>
    </source>
</evidence>
<feature type="region of interest" description="Disordered" evidence="1">
    <location>
        <begin position="3005"/>
        <end position="3024"/>
    </location>
</feature>
<organism evidence="4 5">
    <name type="scientific">Candidatus Enterocloster excrementigallinarum</name>
    <dbReference type="NCBI Taxonomy" id="2838558"/>
    <lineage>
        <taxon>Bacteria</taxon>
        <taxon>Bacillati</taxon>
        <taxon>Bacillota</taxon>
        <taxon>Clostridia</taxon>
        <taxon>Lachnospirales</taxon>
        <taxon>Lachnospiraceae</taxon>
        <taxon>Enterocloster</taxon>
    </lineage>
</organism>
<protein>
    <recommendedName>
        <fullName evidence="3">SpaA-like prealbumin fold domain-containing protein</fullName>
    </recommendedName>
</protein>
<feature type="compositionally biased region" description="Gly residues" evidence="1">
    <location>
        <begin position="708"/>
        <end position="721"/>
    </location>
</feature>
<comment type="caution">
    <text evidence="4">The sequence shown here is derived from an EMBL/GenBank/DDBJ whole genome shotgun (WGS) entry which is preliminary data.</text>
</comment>
<feature type="compositionally biased region" description="Polar residues" evidence="1">
    <location>
        <begin position="2768"/>
        <end position="2778"/>
    </location>
</feature>
<evidence type="ECO:0000313" key="4">
    <source>
        <dbReference type="EMBL" id="HJC65378.1"/>
    </source>
</evidence>
<name>A0A9D2PS22_9FIRM</name>
<keyword evidence="2" id="KW-0812">Transmembrane</keyword>
<evidence type="ECO:0000256" key="2">
    <source>
        <dbReference type="SAM" id="Phobius"/>
    </source>
</evidence>
<feature type="region of interest" description="Disordered" evidence="1">
    <location>
        <begin position="2759"/>
        <end position="2799"/>
    </location>
</feature>
<dbReference type="EMBL" id="DWWB01000005">
    <property type="protein sequence ID" value="HJC65378.1"/>
    <property type="molecule type" value="Genomic_DNA"/>
</dbReference>
<proteinExistence type="predicted"/>
<feature type="domain" description="SpaA-like prealbumin fold" evidence="3">
    <location>
        <begin position="4473"/>
        <end position="4557"/>
    </location>
</feature>